<sequence length="337" mass="39735">MNPKIDLLLNRFLQREPLTAEELRSLKKWIDDPANTILLNNWVQRIWDMSNEVESALQFDDLVQEINYEYQSQQNRKISSSIKFLKVFQRVAAILILPIILLFTYYFFRTNSDLTTDYTEIIVPRGQKSEMVMADGTHVWLNSDSRLKYPTNFLRSRDREVQLEGEAYFEVSKFKHEKFRVLMGRATVEVLGTRFNVKAYPDEQQIETSLLSGRVNLLLKDGERSQKIAMLPGEKIDFNLDQNSLKKSGFNESNVVAWKDNHLVFADDSFDEVVRKIERWYNVQIQYDPAEMENEQLTLELDKEESIERLMEIMGKIMHIEYKINNKNITIKKQNLS</sequence>
<reference evidence="4 5" key="1">
    <citation type="submission" date="2018-09" db="EMBL/GenBank/DDBJ databases">
        <title>Genomic Encyclopedia of Archaeal and Bacterial Type Strains, Phase II (KMG-II): from individual species to whole genera.</title>
        <authorList>
            <person name="Goeker M."/>
        </authorList>
    </citation>
    <scope>NUCLEOTIDE SEQUENCE [LARGE SCALE GENOMIC DNA]</scope>
    <source>
        <strain evidence="4 5">DSM 27148</strain>
    </source>
</reference>
<dbReference type="FunFam" id="2.60.120.1440:FF:000001">
    <property type="entry name" value="Putative anti-sigma factor"/>
    <property type="match status" value="1"/>
</dbReference>
<dbReference type="Pfam" id="PF16344">
    <property type="entry name" value="FecR_C"/>
    <property type="match status" value="1"/>
</dbReference>
<keyword evidence="1" id="KW-0812">Transmembrane</keyword>
<dbReference type="PIRSF" id="PIRSF018266">
    <property type="entry name" value="FecR"/>
    <property type="match status" value="1"/>
</dbReference>
<dbReference type="Proteomes" id="UP000283387">
    <property type="component" value="Unassembled WGS sequence"/>
</dbReference>
<evidence type="ECO:0000313" key="4">
    <source>
        <dbReference type="EMBL" id="RKD90309.1"/>
    </source>
</evidence>
<name>A0A419W4D1_9BACT</name>
<dbReference type="Gene3D" id="3.55.50.30">
    <property type="match status" value="1"/>
</dbReference>
<feature type="domain" description="FecR protein" evidence="2">
    <location>
        <begin position="122"/>
        <end position="216"/>
    </location>
</feature>
<dbReference type="OrthoDB" id="1098987at2"/>
<dbReference type="InterPro" id="IPR032508">
    <property type="entry name" value="FecR_C"/>
</dbReference>
<gene>
    <name evidence="4" type="ORF">BC643_0646</name>
</gene>
<keyword evidence="1" id="KW-0472">Membrane</keyword>
<dbReference type="InterPro" id="IPR006860">
    <property type="entry name" value="FecR"/>
</dbReference>
<dbReference type="RefSeq" id="WP_120271727.1">
    <property type="nucleotide sequence ID" value="NZ_RAPN01000001.1"/>
</dbReference>
<keyword evidence="5" id="KW-1185">Reference proteome</keyword>
<accession>A0A419W4D1</accession>
<feature type="domain" description="Protein FecR C-terminal" evidence="3">
    <location>
        <begin position="263"/>
        <end position="331"/>
    </location>
</feature>
<evidence type="ECO:0000259" key="3">
    <source>
        <dbReference type="Pfam" id="PF16344"/>
    </source>
</evidence>
<evidence type="ECO:0000313" key="5">
    <source>
        <dbReference type="Proteomes" id="UP000283387"/>
    </source>
</evidence>
<dbReference type="PANTHER" id="PTHR30273:SF2">
    <property type="entry name" value="PROTEIN FECR"/>
    <property type="match status" value="1"/>
</dbReference>
<comment type="caution">
    <text evidence="4">The sequence shown here is derived from an EMBL/GenBank/DDBJ whole genome shotgun (WGS) entry which is preliminary data.</text>
</comment>
<dbReference type="Pfam" id="PF04773">
    <property type="entry name" value="FecR"/>
    <property type="match status" value="1"/>
</dbReference>
<dbReference type="AlphaFoldDB" id="A0A419W4D1"/>
<dbReference type="EMBL" id="RAPN01000001">
    <property type="protein sequence ID" value="RKD90309.1"/>
    <property type="molecule type" value="Genomic_DNA"/>
</dbReference>
<protein>
    <submittedName>
        <fullName evidence="4">FecR family protein</fullName>
    </submittedName>
</protein>
<keyword evidence="1" id="KW-1133">Transmembrane helix</keyword>
<proteinExistence type="predicted"/>
<evidence type="ECO:0000259" key="2">
    <source>
        <dbReference type="Pfam" id="PF04773"/>
    </source>
</evidence>
<feature type="transmembrane region" description="Helical" evidence="1">
    <location>
        <begin position="87"/>
        <end position="108"/>
    </location>
</feature>
<dbReference type="Gene3D" id="2.60.120.1440">
    <property type="match status" value="1"/>
</dbReference>
<evidence type="ECO:0000256" key="1">
    <source>
        <dbReference type="SAM" id="Phobius"/>
    </source>
</evidence>
<dbReference type="GO" id="GO:0016989">
    <property type="term" value="F:sigma factor antagonist activity"/>
    <property type="evidence" value="ECO:0007669"/>
    <property type="project" value="TreeGrafter"/>
</dbReference>
<organism evidence="4 5">
    <name type="scientific">Mangrovibacterium diazotrophicum</name>
    <dbReference type="NCBI Taxonomy" id="1261403"/>
    <lineage>
        <taxon>Bacteria</taxon>
        <taxon>Pseudomonadati</taxon>
        <taxon>Bacteroidota</taxon>
        <taxon>Bacteroidia</taxon>
        <taxon>Marinilabiliales</taxon>
        <taxon>Prolixibacteraceae</taxon>
        <taxon>Mangrovibacterium</taxon>
    </lineage>
</organism>
<dbReference type="InterPro" id="IPR012373">
    <property type="entry name" value="Ferrdict_sens_TM"/>
</dbReference>
<dbReference type="PANTHER" id="PTHR30273">
    <property type="entry name" value="PERIPLASMIC SIGNAL SENSOR AND SIGMA FACTOR ACTIVATOR FECR-RELATED"/>
    <property type="match status" value="1"/>
</dbReference>